<dbReference type="SUPFAM" id="SSF56801">
    <property type="entry name" value="Acetyl-CoA synthetase-like"/>
    <property type="match status" value="1"/>
</dbReference>
<protein>
    <recommendedName>
        <fullName evidence="3">CoF synthetase</fullName>
    </recommendedName>
</protein>
<dbReference type="EMBL" id="MHLO01000014">
    <property type="protein sequence ID" value="OGZ12825.1"/>
    <property type="molecule type" value="Genomic_DNA"/>
</dbReference>
<evidence type="ECO:0008006" key="3">
    <source>
        <dbReference type="Google" id="ProtNLM"/>
    </source>
</evidence>
<accession>A0A1G2DGR0</accession>
<gene>
    <name evidence="1" type="ORF">A3C93_04205</name>
</gene>
<evidence type="ECO:0000313" key="1">
    <source>
        <dbReference type="EMBL" id="OGZ12825.1"/>
    </source>
</evidence>
<organism evidence="1 2">
    <name type="scientific">Candidatus Lloydbacteria bacterium RIFCSPHIGHO2_02_FULL_54_17</name>
    <dbReference type="NCBI Taxonomy" id="1798664"/>
    <lineage>
        <taxon>Bacteria</taxon>
        <taxon>Candidatus Lloydiibacteriota</taxon>
    </lineage>
</organism>
<dbReference type="InterPro" id="IPR042099">
    <property type="entry name" value="ANL_N_sf"/>
</dbReference>
<dbReference type="PANTHER" id="PTHR43845:SF1">
    <property type="entry name" value="BLR5969 PROTEIN"/>
    <property type="match status" value="1"/>
</dbReference>
<comment type="caution">
    <text evidence="1">The sequence shown here is derived from an EMBL/GenBank/DDBJ whole genome shotgun (WGS) entry which is preliminary data.</text>
</comment>
<dbReference type="AlphaFoldDB" id="A0A1G2DGR0"/>
<proteinExistence type="predicted"/>
<reference evidence="1 2" key="1">
    <citation type="journal article" date="2016" name="Nat. Commun.">
        <title>Thousands of microbial genomes shed light on interconnected biogeochemical processes in an aquifer system.</title>
        <authorList>
            <person name="Anantharaman K."/>
            <person name="Brown C.T."/>
            <person name="Hug L.A."/>
            <person name="Sharon I."/>
            <person name="Castelle C.J."/>
            <person name="Probst A.J."/>
            <person name="Thomas B.C."/>
            <person name="Singh A."/>
            <person name="Wilkins M.J."/>
            <person name="Karaoz U."/>
            <person name="Brodie E.L."/>
            <person name="Williams K.H."/>
            <person name="Hubbard S.S."/>
            <person name="Banfield J.F."/>
        </authorList>
    </citation>
    <scope>NUCLEOTIDE SEQUENCE [LARGE SCALE GENOMIC DNA]</scope>
</reference>
<name>A0A1G2DGR0_9BACT</name>
<dbReference type="PANTHER" id="PTHR43845">
    <property type="entry name" value="BLR5969 PROTEIN"/>
    <property type="match status" value="1"/>
</dbReference>
<sequence>MTDRIRFFLFDLIFKPGDWFLHFLGKHYLLFRWFLSWTPAQILNYSSKLRAWRAYQHARLRVPAYGKFVDDGVGSNPEQFAQILETDKENYIKRYSTEDRCVNGVIPPFDTVIDESSGSSGTPYNWVRSSEERQVSHLFVSHFARYCFDLERLITINGFSMGSWATGLNMGLSMQKNGIVKNIGPDMDKILSTIKFFGPSYNYLITGYPPFLKHLIDEADARKFPFADYNLYGLVGGEGMSEGLRDYLLTRFKKVYSGYGATDLEIGIAGESPIAVAIRRNARDNAKLREVLFGEDSRLPMVFHYNPMMHYIEITAQKEMVFTITRLNILSPRIRYNIHDEGGIMDFGIMVEKCKSAGLDLKEMFGAEFDEMPKLPFMWIYGRKDSTISVMGANIYPEDIEQCLYAEPELAKITRSFCISLHEGENAEVRPAFSFEVVHTEITPALNARFQEKILERLIALNQDFKEAWHERSSTLVPVVELWGENEGPFKQNSGRIKQIRIMK</sequence>
<dbReference type="Proteomes" id="UP000178636">
    <property type="component" value="Unassembled WGS sequence"/>
</dbReference>
<evidence type="ECO:0000313" key="2">
    <source>
        <dbReference type="Proteomes" id="UP000178636"/>
    </source>
</evidence>
<dbReference type="STRING" id="1798664.A3C93_04205"/>
<dbReference type="Gene3D" id="3.40.50.12780">
    <property type="entry name" value="N-terminal domain of ligase-like"/>
    <property type="match status" value="1"/>
</dbReference>